<dbReference type="AlphaFoldDB" id="A0A1Y2GG91"/>
<dbReference type="OrthoDB" id="2403708at2759"/>
<evidence type="ECO:0000313" key="2">
    <source>
        <dbReference type="Proteomes" id="UP000193648"/>
    </source>
</evidence>
<dbReference type="Proteomes" id="UP000193648">
    <property type="component" value="Unassembled WGS sequence"/>
</dbReference>
<dbReference type="EMBL" id="MCFF01000032">
    <property type="protein sequence ID" value="ORZ10017.1"/>
    <property type="molecule type" value="Genomic_DNA"/>
</dbReference>
<accession>A0A1Y2GG91</accession>
<keyword evidence="2" id="KW-1185">Reference proteome</keyword>
<gene>
    <name evidence="1" type="ORF">BCR41DRAFT_398558</name>
</gene>
<evidence type="ECO:0000313" key="1">
    <source>
        <dbReference type="EMBL" id="ORZ10017.1"/>
    </source>
</evidence>
<reference evidence="1 2" key="1">
    <citation type="submission" date="2016-07" db="EMBL/GenBank/DDBJ databases">
        <title>Pervasive Adenine N6-methylation of Active Genes in Fungi.</title>
        <authorList>
            <consortium name="DOE Joint Genome Institute"/>
            <person name="Mondo S.J."/>
            <person name="Dannebaum R.O."/>
            <person name="Kuo R.C."/>
            <person name="Labutti K."/>
            <person name="Haridas S."/>
            <person name="Kuo A."/>
            <person name="Salamov A."/>
            <person name="Ahrendt S.R."/>
            <person name="Lipzen A."/>
            <person name="Sullivan W."/>
            <person name="Andreopoulos W.B."/>
            <person name="Clum A."/>
            <person name="Lindquist E."/>
            <person name="Daum C."/>
            <person name="Ramamoorthy G.K."/>
            <person name="Gryganskyi A."/>
            <person name="Culley D."/>
            <person name="Magnuson J.K."/>
            <person name="James T.Y."/>
            <person name="O'Malley M.A."/>
            <person name="Stajich J.E."/>
            <person name="Spatafora J.W."/>
            <person name="Visel A."/>
            <person name="Grigoriev I.V."/>
        </authorList>
    </citation>
    <scope>NUCLEOTIDE SEQUENCE [LARGE SCALE GENOMIC DNA]</scope>
    <source>
        <strain evidence="1 2">NRRL 3116</strain>
    </source>
</reference>
<sequence length="359" mass="40322">MPYKATHENGTTSLALLTPKAAKRAASSPINDLKPIKQPKIQVYAEFGDLESLLSSNRCGELLVIKDYMLLEVSFFLQSFREFKYNIARNLAGALIQTEPQIILILKVEIYGRDPADDPHSTSLAKPILDVKEVTTVNHDNVVKLIIGTLQWNALITGSIELTSGTICAGANNFSARRSPQAIIWGRNDWEHNQLSLRQLKSKFHRKETYESCAAIFYPFNNWECTPVKVFSLWSYYSAKSAQTGTKAAAEIFNEISRSRSRSIKKKKLEELLRYEKSSDALKTQEIIGDLLHLIPKDEKKLKLIGNFKASNLLMKLANTLCDTIRSNNLGKVVSNIQDIVEKTLDKKSTIKKEACGAK</sequence>
<name>A0A1Y2GG91_9FUNG</name>
<dbReference type="RefSeq" id="XP_021879107.1">
    <property type="nucleotide sequence ID" value="XM_022028972.1"/>
</dbReference>
<protein>
    <submittedName>
        <fullName evidence="1">Uncharacterized protein</fullName>
    </submittedName>
</protein>
<dbReference type="GeneID" id="33570815"/>
<proteinExistence type="predicted"/>
<comment type="caution">
    <text evidence="1">The sequence shown here is derived from an EMBL/GenBank/DDBJ whole genome shotgun (WGS) entry which is preliminary data.</text>
</comment>
<organism evidence="1 2">
    <name type="scientific">Lobosporangium transversale</name>
    <dbReference type="NCBI Taxonomy" id="64571"/>
    <lineage>
        <taxon>Eukaryota</taxon>
        <taxon>Fungi</taxon>
        <taxon>Fungi incertae sedis</taxon>
        <taxon>Mucoromycota</taxon>
        <taxon>Mortierellomycotina</taxon>
        <taxon>Mortierellomycetes</taxon>
        <taxon>Mortierellales</taxon>
        <taxon>Mortierellaceae</taxon>
        <taxon>Lobosporangium</taxon>
    </lineage>
</organism>
<dbReference type="InParanoid" id="A0A1Y2GG91"/>